<sequence length="134" mass="14899">FLFNLLTLIRNENQKKMNLVIQILTGTLFHIRVAKDTSVADLKKEISNQEKLPENRLILMLDTGHGDSIMLNDDEISLVDYGVKDGSHFYLFFKLPDNNNNNNSNNGDGDGDSVSFVNPETPVSQGDSVTSVAK</sequence>
<dbReference type="PROSITE" id="PS50053">
    <property type="entry name" value="UBIQUITIN_2"/>
    <property type="match status" value="1"/>
</dbReference>
<dbReference type="AlphaFoldDB" id="A0ABD2T5S5"/>
<proteinExistence type="predicted"/>
<organism evidence="3 4">
    <name type="scientific">Solanum stoloniferum</name>
    <dbReference type="NCBI Taxonomy" id="62892"/>
    <lineage>
        <taxon>Eukaryota</taxon>
        <taxon>Viridiplantae</taxon>
        <taxon>Streptophyta</taxon>
        <taxon>Embryophyta</taxon>
        <taxon>Tracheophyta</taxon>
        <taxon>Spermatophyta</taxon>
        <taxon>Magnoliopsida</taxon>
        <taxon>eudicotyledons</taxon>
        <taxon>Gunneridae</taxon>
        <taxon>Pentapetalae</taxon>
        <taxon>asterids</taxon>
        <taxon>lamiids</taxon>
        <taxon>Solanales</taxon>
        <taxon>Solanaceae</taxon>
        <taxon>Solanoideae</taxon>
        <taxon>Solaneae</taxon>
        <taxon>Solanum</taxon>
    </lineage>
</organism>
<feature type="region of interest" description="Disordered" evidence="1">
    <location>
        <begin position="100"/>
        <end position="134"/>
    </location>
</feature>
<keyword evidence="4" id="KW-1185">Reference proteome</keyword>
<reference evidence="3 4" key="1">
    <citation type="submission" date="2024-05" db="EMBL/GenBank/DDBJ databases">
        <title>De novo assembly of an allotetraploid wild potato.</title>
        <authorList>
            <person name="Hosaka A.J."/>
        </authorList>
    </citation>
    <scope>NUCLEOTIDE SEQUENCE [LARGE SCALE GENOMIC DNA]</scope>
    <source>
        <tissue evidence="3">Young leaves</tissue>
    </source>
</reference>
<dbReference type="SUPFAM" id="SSF54236">
    <property type="entry name" value="Ubiquitin-like"/>
    <property type="match status" value="1"/>
</dbReference>
<comment type="caution">
    <text evidence="3">The sequence shown here is derived from an EMBL/GenBank/DDBJ whole genome shotgun (WGS) entry which is preliminary data.</text>
</comment>
<dbReference type="EMBL" id="JBJKTR010000012">
    <property type="protein sequence ID" value="KAL3351575.1"/>
    <property type="molecule type" value="Genomic_DNA"/>
</dbReference>
<dbReference type="Gene3D" id="3.10.20.90">
    <property type="entry name" value="Phosphatidylinositol 3-kinase Catalytic Subunit, Chain A, domain 1"/>
    <property type="match status" value="1"/>
</dbReference>
<evidence type="ECO:0000313" key="3">
    <source>
        <dbReference type="EMBL" id="KAL3351575.1"/>
    </source>
</evidence>
<dbReference type="SMART" id="SM00213">
    <property type="entry name" value="UBQ"/>
    <property type="match status" value="1"/>
</dbReference>
<name>A0ABD2T5S5_9SOLN</name>
<dbReference type="Pfam" id="PF00240">
    <property type="entry name" value="ubiquitin"/>
    <property type="match status" value="1"/>
</dbReference>
<dbReference type="Proteomes" id="UP001627284">
    <property type="component" value="Unassembled WGS sequence"/>
</dbReference>
<accession>A0ABD2T5S5</accession>
<feature type="compositionally biased region" description="Polar residues" evidence="1">
    <location>
        <begin position="115"/>
        <end position="134"/>
    </location>
</feature>
<feature type="non-terminal residue" evidence="3">
    <location>
        <position position="1"/>
    </location>
</feature>
<dbReference type="PANTHER" id="PTHR10621:SF61">
    <property type="entry name" value="UBIQUITIN FAMILY PROTEIN"/>
    <property type="match status" value="1"/>
</dbReference>
<dbReference type="InterPro" id="IPR000626">
    <property type="entry name" value="Ubiquitin-like_dom"/>
</dbReference>
<dbReference type="PANTHER" id="PTHR10621">
    <property type="entry name" value="UV EXCISION REPAIR PROTEIN RAD23"/>
    <property type="match status" value="1"/>
</dbReference>
<feature type="domain" description="Ubiquitin-like" evidence="2">
    <location>
        <begin position="17"/>
        <end position="98"/>
    </location>
</feature>
<gene>
    <name evidence="3" type="ORF">AABB24_019913</name>
</gene>
<dbReference type="InterPro" id="IPR029071">
    <property type="entry name" value="Ubiquitin-like_domsf"/>
</dbReference>
<dbReference type="CDD" id="cd17039">
    <property type="entry name" value="Ubl_ubiquitin_like"/>
    <property type="match status" value="1"/>
</dbReference>
<evidence type="ECO:0000259" key="2">
    <source>
        <dbReference type="PROSITE" id="PS50053"/>
    </source>
</evidence>
<evidence type="ECO:0000256" key="1">
    <source>
        <dbReference type="SAM" id="MobiDB-lite"/>
    </source>
</evidence>
<evidence type="ECO:0000313" key="4">
    <source>
        <dbReference type="Proteomes" id="UP001627284"/>
    </source>
</evidence>
<protein>
    <recommendedName>
        <fullName evidence="2">Ubiquitin-like domain-containing protein</fullName>
    </recommendedName>
</protein>